<dbReference type="EMBL" id="RRAZ01000069">
    <property type="protein sequence ID" value="RRH68139.1"/>
    <property type="molecule type" value="Genomic_DNA"/>
</dbReference>
<protein>
    <submittedName>
        <fullName evidence="1">Uncharacterized protein</fullName>
    </submittedName>
</protein>
<proteinExistence type="predicted"/>
<evidence type="ECO:0000313" key="2">
    <source>
        <dbReference type="Proteomes" id="UP000282125"/>
    </source>
</evidence>
<comment type="caution">
    <text evidence="1">The sequence shown here is derived from an EMBL/GenBank/DDBJ whole genome shotgun (WGS) entry which is preliminary data.</text>
</comment>
<accession>A0A3P3D145</accession>
<evidence type="ECO:0000313" key="1">
    <source>
        <dbReference type="EMBL" id="RRH68139.1"/>
    </source>
</evidence>
<reference evidence="1 2" key="1">
    <citation type="submission" date="2018-11" db="EMBL/GenBank/DDBJ databases">
        <title>Gemmobacter sp. nov., YIM 102744-1 draft genome.</title>
        <authorList>
            <person name="Li G."/>
            <person name="Jiang Y."/>
        </authorList>
    </citation>
    <scope>NUCLEOTIDE SEQUENCE [LARGE SCALE GENOMIC DNA]</scope>
    <source>
        <strain evidence="1 2">YIM 102744-1</strain>
    </source>
</reference>
<organism evidence="1 2">
    <name type="scientific">Falsigemmobacter faecalis</name>
    <dbReference type="NCBI Taxonomy" id="2488730"/>
    <lineage>
        <taxon>Bacteria</taxon>
        <taxon>Pseudomonadati</taxon>
        <taxon>Pseudomonadota</taxon>
        <taxon>Alphaproteobacteria</taxon>
        <taxon>Rhodobacterales</taxon>
        <taxon>Paracoccaceae</taxon>
        <taxon>Falsigemmobacter</taxon>
    </lineage>
</organism>
<keyword evidence="2" id="KW-1185">Reference proteome</keyword>
<dbReference type="RefSeq" id="WP_124966878.1">
    <property type="nucleotide sequence ID" value="NZ_RRAZ01000069.1"/>
</dbReference>
<sequence>MIEKYQRAWDGGEWEVYALNLIRLRHGPANVQAVPAKVHGDAGIECFTTDGCIYQCYAPEEVSDVAKAASAMRAKAGRDLAKLNTNSAKIASLLGELKIRRWILLTPFLDNKEVIEYVTRMAQEQAKLGLSYIASDFIGLVHCQEDFAPEIAELRHRARGIAVRLMSPAAEDVILKTNAISGALDGKLGRAFASDANDRRVEKKRRFVTGHIRSENALEQLKRDAPNLWDIAQTTIALEEERLETIGSLSGKPAEILIAEQDRLYEALSQALPTLDPTTVRALALGQIGTWLIECPLDFEAVVGTGK</sequence>
<gene>
    <name evidence="1" type="ORF">EG244_19815</name>
</gene>
<name>A0A3P3D145_9RHOB</name>
<dbReference type="AlphaFoldDB" id="A0A3P3D145"/>
<dbReference type="Proteomes" id="UP000282125">
    <property type="component" value="Unassembled WGS sequence"/>
</dbReference>
<dbReference type="OrthoDB" id="2962756at2"/>